<evidence type="ECO:0000256" key="14">
    <source>
        <dbReference type="PIRSR" id="PIRSR000977-1"/>
    </source>
</evidence>
<evidence type="ECO:0000256" key="6">
    <source>
        <dbReference type="ARBA" id="ARBA00022763"/>
    </source>
</evidence>
<dbReference type="EC" id="3.1.11.1" evidence="2 13"/>
<evidence type="ECO:0000256" key="5">
    <source>
        <dbReference type="ARBA" id="ARBA00022723"/>
    </source>
</evidence>
<evidence type="ECO:0000256" key="11">
    <source>
        <dbReference type="ARBA" id="ARBA00023204"/>
    </source>
</evidence>
<dbReference type="InterPro" id="IPR038649">
    <property type="entry name" value="EXOI_SH3_sf"/>
</dbReference>
<comment type="catalytic activity">
    <reaction evidence="1 13">
        <text>Exonucleolytic cleavage in the 3'- to 5'-direction to yield nucleoside 5'-phosphates.</text>
        <dbReference type="EC" id="3.1.11.1"/>
    </reaction>
</comment>
<evidence type="ECO:0000256" key="7">
    <source>
        <dbReference type="ARBA" id="ARBA00022801"/>
    </source>
</evidence>
<evidence type="ECO:0000256" key="2">
    <source>
        <dbReference type="ARBA" id="ARBA00012108"/>
    </source>
</evidence>
<dbReference type="GO" id="GO:0046872">
    <property type="term" value="F:metal ion binding"/>
    <property type="evidence" value="ECO:0007669"/>
    <property type="project" value="UniProtKB-KW"/>
</dbReference>
<comment type="subunit">
    <text evidence="12">Monomer. Interacts with ssb (via C-terminus); this interaction stimulates the exonuclease activity by recruiting the enzyme to its substrate.</text>
</comment>
<dbReference type="InterPro" id="IPR013520">
    <property type="entry name" value="Ribonucl_H"/>
</dbReference>
<feature type="binding site" evidence="14">
    <location>
        <position position="11"/>
    </location>
    <ligand>
        <name>substrate</name>
    </ligand>
</feature>
<evidence type="ECO:0000256" key="3">
    <source>
        <dbReference type="ARBA" id="ARBA00019900"/>
    </source>
</evidence>
<dbReference type="Pfam" id="PF26016">
    <property type="entry name" value="ExoI_C"/>
    <property type="match status" value="1"/>
</dbReference>
<evidence type="ECO:0000313" key="18">
    <source>
        <dbReference type="EMBL" id="SEK38868.1"/>
    </source>
</evidence>
<evidence type="ECO:0000259" key="17">
    <source>
        <dbReference type="PROSITE" id="PS51785"/>
    </source>
</evidence>
<dbReference type="SUPFAM" id="SSF53098">
    <property type="entry name" value="Ribonuclease H-like"/>
    <property type="match status" value="1"/>
</dbReference>
<dbReference type="Proteomes" id="UP000185766">
    <property type="component" value="Unassembled WGS sequence"/>
</dbReference>
<dbReference type="RefSeq" id="WP_074864607.1">
    <property type="nucleotide sequence ID" value="NZ_FOAS01000002.1"/>
</dbReference>
<evidence type="ECO:0000256" key="13">
    <source>
        <dbReference type="PIRNR" id="PIRNR000977"/>
    </source>
</evidence>
<keyword evidence="5 15" id="KW-0479">Metal-binding</keyword>
<evidence type="ECO:0000256" key="10">
    <source>
        <dbReference type="ARBA" id="ARBA00023125"/>
    </source>
</evidence>
<feature type="binding site" evidence="15">
    <location>
        <position position="9"/>
    </location>
    <ligand>
        <name>Mg(2+)</name>
        <dbReference type="ChEBI" id="CHEBI:18420"/>
        <label>1</label>
    </ligand>
</feature>
<keyword evidence="10" id="KW-0238">DNA-binding</keyword>
<dbReference type="GO" id="GO:0006281">
    <property type="term" value="P:DNA repair"/>
    <property type="evidence" value="ECO:0007669"/>
    <property type="project" value="UniProtKB-KW"/>
</dbReference>
<organism evidence="18 19">
    <name type="scientific">Atopomonas hussainii</name>
    <dbReference type="NCBI Taxonomy" id="1429083"/>
    <lineage>
        <taxon>Bacteria</taxon>
        <taxon>Pseudomonadati</taxon>
        <taxon>Pseudomonadota</taxon>
        <taxon>Gammaproteobacteria</taxon>
        <taxon>Pseudomonadales</taxon>
        <taxon>Pseudomonadaceae</taxon>
        <taxon>Atopomonas</taxon>
    </lineage>
</organism>
<keyword evidence="6 13" id="KW-0227">DNA damage</keyword>
<dbReference type="AlphaFoldDB" id="A0A1H7GL85"/>
<dbReference type="STRING" id="1429083.GCA_001885685_02882"/>
<evidence type="ECO:0000259" key="16">
    <source>
        <dbReference type="PROSITE" id="PS51784"/>
    </source>
</evidence>
<dbReference type="Gene3D" id="3.30.1520.20">
    <property type="entry name" value="Exonuclease ExoI, domain 2"/>
    <property type="match status" value="1"/>
</dbReference>
<dbReference type="PIRSF" id="PIRSF000977">
    <property type="entry name" value="Exodeoxyribonuclease_I"/>
    <property type="match status" value="1"/>
</dbReference>
<dbReference type="GO" id="GO:0008310">
    <property type="term" value="F:single-stranded DNA 3'-5' DNA exonuclease activity"/>
    <property type="evidence" value="ECO:0007669"/>
    <property type="project" value="UniProtKB-EC"/>
</dbReference>
<keyword evidence="19" id="KW-1185">Reference proteome</keyword>
<evidence type="ECO:0000256" key="9">
    <source>
        <dbReference type="ARBA" id="ARBA00022842"/>
    </source>
</evidence>
<dbReference type="PROSITE" id="PS51785">
    <property type="entry name" value="EXOI_C"/>
    <property type="match status" value="1"/>
</dbReference>
<keyword evidence="4 13" id="KW-0540">Nuclease</keyword>
<dbReference type="InterPro" id="IPR034747">
    <property type="entry name" value="EXOI_SH3"/>
</dbReference>
<dbReference type="SMART" id="SM00479">
    <property type="entry name" value="EXOIII"/>
    <property type="match status" value="1"/>
</dbReference>
<evidence type="ECO:0000313" key="19">
    <source>
        <dbReference type="Proteomes" id="UP000185766"/>
    </source>
</evidence>
<keyword evidence="8 13" id="KW-0269">Exonuclease</keyword>
<feature type="binding site" evidence="14">
    <location>
        <position position="158"/>
    </location>
    <ligand>
        <name>substrate</name>
    </ligand>
</feature>
<evidence type="ECO:0000256" key="12">
    <source>
        <dbReference type="ARBA" id="ARBA00046792"/>
    </source>
</evidence>
<sequence>MAASLFWYDFESTGISPSGDRPLQVAGVRTDEDLNEIGTPLNIYCQLSDDVLPHAKACLVTGISPQTVQEQGLSEAEFIKRLHAEVSLPETCTVGFNNLRFDDEMLRYTYWRNFYDPYAREWQGNNSRWDVLDMLRCAYALRPEGIQWPEVDGQVSLRLELLTKANGIDHGHAHEALADVRATIAMARLLKQQQPKLYDYLFNLRRKQAVEAQITLGKPLVHISGRFSAQRHFLSVVLPIAKHPVNRNAWVVVDLHHDISPLLNLSAEQIKQRLYTRRDELAEGELPIPLKLVHINRCPVVAPLSVLRAEDQQRLGLNLAEQLARGEALMAQHRVVHEKLQAVYREGSDFADSDVDASLYQGFLGNRDRNLAQQVRDADVDTLMHAHWPFDDARLADLLLRYKARNFPTSLTAEEQAYWRAHVAKRLWGEDDVPGALAAFKQQWQEERLTAEQQHLQAAWLAYAEQRANQYR</sequence>
<feature type="domain" description="ExoI C-terminal" evidence="17">
    <location>
        <begin position="351"/>
        <end position="468"/>
    </location>
</feature>
<dbReference type="InterPro" id="IPR036397">
    <property type="entry name" value="RNaseH_sf"/>
</dbReference>
<feature type="binding site" evidence="15">
    <location>
        <position position="179"/>
    </location>
    <ligand>
        <name>Mg(2+)</name>
        <dbReference type="ChEBI" id="CHEBI:18420"/>
        <label>2</label>
    </ligand>
</feature>
<dbReference type="PROSITE" id="PS51784">
    <property type="entry name" value="EXOI_SH3"/>
    <property type="match status" value="1"/>
</dbReference>
<dbReference type="InterPro" id="IPR023607">
    <property type="entry name" value="Exodeoxyribonuclease_I"/>
</dbReference>
<dbReference type="InterPro" id="IPR012337">
    <property type="entry name" value="RNaseH-like_sf"/>
</dbReference>
<keyword evidence="11 13" id="KW-0234">DNA repair</keyword>
<dbReference type="Gene3D" id="3.30.420.10">
    <property type="entry name" value="Ribonuclease H-like superfamily/Ribonuclease H"/>
    <property type="match status" value="1"/>
</dbReference>
<reference evidence="18 19" key="1">
    <citation type="submission" date="2016-10" db="EMBL/GenBank/DDBJ databases">
        <authorList>
            <person name="de Groot N.N."/>
        </authorList>
    </citation>
    <scope>NUCLEOTIDE SEQUENCE [LARGE SCALE GENOMIC DNA]</scope>
    <source>
        <strain evidence="18 19">JCM 19513</strain>
    </source>
</reference>
<evidence type="ECO:0000256" key="1">
    <source>
        <dbReference type="ARBA" id="ARBA00000563"/>
    </source>
</evidence>
<dbReference type="InterPro" id="IPR058561">
    <property type="entry name" value="Exonuc_1_C"/>
</dbReference>
<evidence type="ECO:0000256" key="4">
    <source>
        <dbReference type="ARBA" id="ARBA00022722"/>
    </source>
</evidence>
<dbReference type="FunFam" id="3.30.1520.20:FF:000001">
    <property type="entry name" value="Exodeoxyribonuclease I"/>
    <property type="match status" value="1"/>
</dbReference>
<evidence type="ECO:0000256" key="8">
    <source>
        <dbReference type="ARBA" id="ARBA00022839"/>
    </source>
</evidence>
<dbReference type="EMBL" id="FOAS01000002">
    <property type="protein sequence ID" value="SEK38868.1"/>
    <property type="molecule type" value="Genomic_DNA"/>
</dbReference>
<proteinExistence type="predicted"/>
<dbReference type="Pfam" id="PF08411">
    <property type="entry name" value="ExoI_SH3"/>
    <property type="match status" value="1"/>
</dbReference>
<name>A0A1H7GL85_9GAMM</name>
<comment type="cofactor">
    <cofactor evidence="15">
        <name>Mg(2+)</name>
        <dbReference type="ChEBI" id="CHEBI:18420"/>
    </cofactor>
    <text evidence="15">Binds 2 Mg(2+) ions per monomer.</text>
</comment>
<dbReference type="FunFam" id="3.30.420.10:FF:000033">
    <property type="entry name" value="Exodeoxyribonuclease I"/>
    <property type="match status" value="1"/>
</dbReference>
<dbReference type="Pfam" id="PF00929">
    <property type="entry name" value="RNase_T"/>
    <property type="match status" value="1"/>
</dbReference>
<dbReference type="GO" id="GO:0003677">
    <property type="term" value="F:DNA binding"/>
    <property type="evidence" value="ECO:0007669"/>
    <property type="project" value="UniProtKB-KW"/>
</dbReference>
<dbReference type="InterPro" id="IPR013620">
    <property type="entry name" value="Exonuc_1_SH3"/>
</dbReference>
<feature type="domain" description="ExoI SH3-like" evidence="16">
    <location>
        <begin position="195"/>
        <end position="348"/>
    </location>
</feature>
<feature type="binding site" evidence="15">
    <location>
        <position position="11"/>
    </location>
    <ligand>
        <name>Mg(2+)</name>
        <dbReference type="ChEBI" id="CHEBI:18420"/>
        <label>2</label>
    </ligand>
</feature>
<dbReference type="Gene3D" id="1.20.1280.70">
    <property type="entry name" value="Exonuclease ExoI, domain 3"/>
    <property type="match status" value="1"/>
</dbReference>
<gene>
    <name evidence="18" type="ORF">SAMN05216214_102116</name>
</gene>
<keyword evidence="9 15" id="KW-0460">Magnesium</keyword>
<dbReference type="NCBIfam" id="NF008746">
    <property type="entry name" value="PRK11779.1"/>
    <property type="match status" value="1"/>
</dbReference>
<dbReference type="CDD" id="cd06138">
    <property type="entry name" value="ExoI_N"/>
    <property type="match status" value="1"/>
</dbReference>
<evidence type="ECO:0000256" key="15">
    <source>
        <dbReference type="PIRSR" id="PIRSR000977-2"/>
    </source>
</evidence>
<protein>
    <recommendedName>
        <fullName evidence="3 13">Exodeoxyribonuclease I</fullName>
        <ecNumber evidence="2 13">3.1.11.1</ecNumber>
    </recommendedName>
</protein>
<keyword evidence="7 13" id="KW-0378">Hydrolase</keyword>
<accession>A0A1H7GL85</accession>